<feature type="domain" description="Beta-lactamase-related" evidence="2">
    <location>
        <begin position="73"/>
        <end position="353"/>
    </location>
</feature>
<reference evidence="3 4" key="1">
    <citation type="submission" date="2017-03" db="EMBL/GenBank/DDBJ databases">
        <title>Genomes of endolithic fungi from Antarctica.</title>
        <authorList>
            <person name="Coleine C."/>
            <person name="Masonjones S."/>
            <person name="Stajich J.E."/>
        </authorList>
    </citation>
    <scope>NUCLEOTIDE SEQUENCE [LARGE SCALE GENOMIC DNA]</scope>
    <source>
        <strain evidence="3 4">CCFEE 5184</strain>
    </source>
</reference>
<dbReference type="OrthoDB" id="5946976at2759"/>
<dbReference type="PANTHER" id="PTHR43283:SF7">
    <property type="entry name" value="BETA-LACTAMASE-RELATED DOMAIN-CONTAINING PROTEIN"/>
    <property type="match status" value="1"/>
</dbReference>
<dbReference type="Pfam" id="PF00144">
    <property type="entry name" value="Beta-lactamase"/>
    <property type="match status" value="1"/>
</dbReference>
<gene>
    <name evidence="3" type="ORF">B0A55_01384</name>
</gene>
<dbReference type="Gene3D" id="3.40.710.10">
    <property type="entry name" value="DD-peptidase/beta-lactamase superfamily"/>
    <property type="match status" value="1"/>
</dbReference>
<feature type="region of interest" description="Disordered" evidence="1">
    <location>
        <begin position="28"/>
        <end position="47"/>
    </location>
</feature>
<dbReference type="STRING" id="329884.A0A4V5NKZ5"/>
<accession>A0A4V5NKZ5</accession>
<evidence type="ECO:0000313" key="3">
    <source>
        <dbReference type="EMBL" id="TKA82609.1"/>
    </source>
</evidence>
<protein>
    <recommendedName>
        <fullName evidence="2">Beta-lactamase-related domain-containing protein</fullName>
    </recommendedName>
</protein>
<dbReference type="AlphaFoldDB" id="A0A4V5NKZ5"/>
<dbReference type="InterPro" id="IPR050789">
    <property type="entry name" value="Diverse_Enzym_Activities"/>
</dbReference>
<name>A0A4V5NKZ5_9PEZI</name>
<dbReference type="Proteomes" id="UP000309340">
    <property type="component" value="Unassembled WGS sequence"/>
</dbReference>
<evidence type="ECO:0000256" key="1">
    <source>
        <dbReference type="SAM" id="MobiDB-lite"/>
    </source>
</evidence>
<evidence type="ECO:0000313" key="4">
    <source>
        <dbReference type="Proteomes" id="UP000309340"/>
    </source>
</evidence>
<proteinExistence type="predicted"/>
<sequence>MAATLDNWRTPPHNIWAFQNVDQLIPTHTIPKPNSPSPLKSNPKSFDSFSIQQGDSPKLDLSAFLSHTNTDGFVVLHKGEVAYEYYGNGNTVASKHIMMSMTKSLTGVVAGILSSRGELDLKAQVKKYVPSASHLYNNVTVQEVLDMRTGVKADDNTHEYRAAAGWNPLRGDEEAKTLHAFIEKLEAEVDEERGFNYSSVNTDLLGWIVEAATGKKLAELIGELLWKPMGAESEALITVDSQGSARAAGGACATVRDIARVGQLIADGGRDIVPKAWIDDMLHNGSPEAWANGSFAAFFQGVLGSAPAYRDCWISAGVKGEVVMALGIFGQQLMVDVENDIVMAKTSSMEAPIQVPKTRLQTAAFQEVKRVLLA</sequence>
<dbReference type="InterPro" id="IPR001466">
    <property type="entry name" value="Beta-lactam-related"/>
</dbReference>
<dbReference type="InterPro" id="IPR012338">
    <property type="entry name" value="Beta-lactam/transpept-like"/>
</dbReference>
<dbReference type="PANTHER" id="PTHR43283">
    <property type="entry name" value="BETA-LACTAMASE-RELATED"/>
    <property type="match status" value="1"/>
</dbReference>
<evidence type="ECO:0000259" key="2">
    <source>
        <dbReference type="Pfam" id="PF00144"/>
    </source>
</evidence>
<keyword evidence="4" id="KW-1185">Reference proteome</keyword>
<organism evidence="3 4">
    <name type="scientific">Friedmanniomyces simplex</name>
    <dbReference type="NCBI Taxonomy" id="329884"/>
    <lineage>
        <taxon>Eukaryota</taxon>
        <taxon>Fungi</taxon>
        <taxon>Dikarya</taxon>
        <taxon>Ascomycota</taxon>
        <taxon>Pezizomycotina</taxon>
        <taxon>Dothideomycetes</taxon>
        <taxon>Dothideomycetidae</taxon>
        <taxon>Mycosphaerellales</taxon>
        <taxon>Teratosphaeriaceae</taxon>
        <taxon>Friedmanniomyces</taxon>
    </lineage>
</organism>
<dbReference type="SUPFAM" id="SSF56601">
    <property type="entry name" value="beta-lactamase/transpeptidase-like"/>
    <property type="match status" value="1"/>
</dbReference>
<comment type="caution">
    <text evidence="3">The sequence shown here is derived from an EMBL/GenBank/DDBJ whole genome shotgun (WGS) entry which is preliminary data.</text>
</comment>
<dbReference type="EMBL" id="NAJQ01000030">
    <property type="protein sequence ID" value="TKA82609.1"/>
    <property type="molecule type" value="Genomic_DNA"/>
</dbReference>